<comment type="caution">
    <text evidence="2">The sequence shown here is derived from an EMBL/GenBank/DDBJ whole genome shotgun (WGS) entry which is preliminary data.</text>
</comment>
<accession>A0ABT9ZU68</accession>
<keyword evidence="3" id="KW-1185">Reference proteome</keyword>
<evidence type="ECO:0000256" key="1">
    <source>
        <dbReference type="SAM" id="MobiDB-lite"/>
    </source>
</evidence>
<evidence type="ECO:0000313" key="2">
    <source>
        <dbReference type="EMBL" id="MDQ0254792.1"/>
    </source>
</evidence>
<reference evidence="2 3" key="1">
    <citation type="submission" date="2023-07" db="EMBL/GenBank/DDBJ databases">
        <title>Genomic Encyclopedia of Type Strains, Phase IV (KMG-IV): sequencing the most valuable type-strain genomes for metagenomic binning, comparative biology and taxonomic classification.</title>
        <authorList>
            <person name="Goeker M."/>
        </authorList>
    </citation>
    <scope>NUCLEOTIDE SEQUENCE [LARGE SCALE GENOMIC DNA]</scope>
    <source>
        <strain evidence="2 3">DSM 9768</strain>
    </source>
</reference>
<feature type="region of interest" description="Disordered" evidence="1">
    <location>
        <begin position="1"/>
        <end position="34"/>
    </location>
</feature>
<organism evidence="2 3">
    <name type="scientific">Evansella vedderi</name>
    <dbReference type="NCBI Taxonomy" id="38282"/>
    <lineage>
        <taxon>Bacteria</taxon>
        <taxon>Bacillati</taxon>
        <taxon>Bacillota</taxon>
        <taxon>Bacilli</taxon>
        <taxon>Bacillales</taxon>
        <taxon>Bacillaceae</taxon>
        <taxon>Evansella</taxon>
    </lineage>
</organism>
<evidence type="ECO:0000313" key="3">
    <source>
        <dbReference type="Proteomes" id="UP001230005"/>
    </source>
</evidence>
<dbReference type="EMBL" id="JAUSUG010000007">
    <property type="protein sequence ID" value="MDQ0254792.1"/>
    <property type="molecule type" value="Genomic_DNA"/>
</dbReference>
<protein>
    <submittedName>
        <fullName evidence="2">Uncharacterized protein</fullName>
    </submittedName>
</protein>
<proteinExistence type="predicted"/>
<gene>
    <name evidence="2" type="ORF">J2S74_002171</name>
</gene>
<sequence>MSKSEGTRLADKMIQDMKDRNDKAREQANKALEK</sequence>
<dbReference type="Proteomes" id="UP001230005">
    <property type="component" value="Unassembled WGS sequence"/>
</dbReference>
<name>A0ABT9ZU68_9BACI</name>